<dbReference type="GO" id="GO:0016579">
    <property type="term" value="P:protein deubiquitination"/>
    <property type="evidence" value="ECO:0007669"/>
    <property type="project" value="InterPro"/>
</dbReference>
<dbReference type="GeneID" id="110799385"/>
<dbReference type="PANTHER" id="PTHR21646:SF75">
    <property type="entry name" value="UBIQUITIN CARBOXYL-TERMINAL HYDROLASE"/>
    <property type="match status" value="1"/>
</dbReference>
<keyword evidence="2 7" id="KW-0378">Hydrolase</keyword>
<gene>
    <name evidence="7" type="primary">LOC110799385</name>
</gene>
<protein>
    <recommendedName>
        <fullName evidence="2">Ubiquitin carboxyl-terminal hydrolase</fullName>
        <ecNumber evidence="2">3.4.19.12</ecNumber>
    </recommendedName>
</protein>
<comment type="similarity">
    <text evidence="1 2">Belongs to the peptidase C19 family.</text>
</comment>
<dbReference type="PANTHER" id="PTHR21646">
    <property type="entry name" value="UBIQUITIN CARBOXYL-TERMINAL HYDROLASE"/>
    <property type="match status" value="1"/>
</dbReference>
<dbReference type="SUPFAM" id="SSF54001">
    <property type="entry name" value="Cysteine proteinases"/>
    <property type="match status" value="1"/>
</dbReference>
<dbReference type="InterPro" id="IPR018200">
    <property type="entry name" value="USP_CS"/>
</dbReference>
<keyword evidence="2" id="KW-0645">Protease</keyword>
<dbReference type="PROSITE" id="PS00972">
    <property type="entry name" value="USP_1"/>
    <property type="match status" value="1"/>
</dbReference>
<dbReference type="KEGG" id="soe:110799385"/>
<feature type="compositionally biased region" description="Low complexity" evidence="3">
    <location>
        <begin position="93"/>
        <end position="102"/>
    </location>
</feature>
<dbReference type="GO" id="GO:0004843">
    <property type="term" value="F:cysteine-type deubiquitinase activity"/>
    <property type="evidence" value="ECO:0007669"/>
    <property type="project" value="UniProtKB-UniRule"/>
</dbReference>
<dbReference type="InterPro" id="IPR057372">
    <property type="entry name" value="Ubiquitin_UBP8/5"/>
</dbReference>
<sequence>MPSSSSSSTLTQQRRFKFKLLYAFFSLIFSLLSRLFDSLIFSLSSAMDNLFDPDDFLSVGNDATTTSNNDDGDDDDGDLLYPQSRRRRRRLHSSPPSSSSTSTLYLRSDRLFLVCYKWWKDAREGCLGSKGEIKGDRYTTAELSDDENKRESDSDDEFVLNLKREVDDDDDNGGDDKGKGFSGREYALITESMWFTGLKWHSDYCTRIKDMGCSLAAEDNEQDVFPIQIRLYVMQQTDSLVVKISLMDNPIQLYKSAYQIFDVQSNLVCIWDFSGQMTQFFERGGALFPNGCPGQAPEEVLLELQVYGPSFGNNAGEKKTEIAMQGSSSSGDSCGSCSIKMDGTVQSSSSPFLSLQSCTHRYGETGVLGLTGLLNLGNTCFMNSAIQCLAHTPKLIDYFLGDFKKEINYENPLGMNGELALSFGDLLRKLWAPGRMPVAPRLFKSTLENFAPQFCGYNQHDSQEFLAFLLDGLHEDLNRVKHKPYIQLNDTEGRPDVKVADEHWEIQLARNDSIIVDLYHGQFRSTLVCPICKRVSVTFDPFMYLSLPLPSTTMRTMTVTLLSTDGSMPPSPLTVTVPKSGRCKDLIQALGTAVSLQDDETLFVAEVYNHCILHSLEVPSDSLALIRDCDYLVAYRLPKESESSLLVVFMHQRCERQFGFRMGRRSWSPFGIPLVARIPNISDGSQIHDTFKKLLRPFLNMDEDDYDDIENSDSELESFPNSDNSWSSDDEMGDDLHVPSDFQFHITDERGMLRGRRIKVGKVLDVSVASNKVYVLVSWSKPVLRRYDTCRLSLLPEVFKHVFAAMKPQESVSLYKCLEGFLKEEPLGPEDMWYCPSCKEHRQASKKLDLWRLPEILVVHLKRFSYSRFLKNKLETYVDFPLEELDLTGFLAHESGPRLNRYRLYALSNHYGSMGGGHYTATVYHGKGWYEFNDSFVELVREEDVKTSAAYVLFYRRISDT</sequence>
<feature type="transmembrane region" description="Helical" evidence="4">
    <location>
        <begin position="20"/>
        <end position="43"/>
    </location>
</feature>
<evidence type="ECO:0000256" key="3">
    <source>
        <dbReference type="SAM" id="MobiDB-lite"/>
    </source>
</evidence>
<dbReference type="PROSITE" id="PS00973">
    <property type="entry name" value="USP_2"/>
    <property type="match status" value="1"/>
</dbReference>
<dbReference type="EC" id="3.4.19.12" evidence="2"/>
<dbReference type="InterPro" id="IPR028889">
    <property type="entry name" value="USP"/>
</dbReference>
<keyword evidence="6" id="KW-1185">Reference proteome</keyword>
<reference evidence="6" key="1">
    <citation type="journal article" date="2021" name="Nat. Commun.">
        <title>Genomic analyses provide insights into spinach domestication and the genetic basis of agronomic traits.</title>
        <authorList>
            <person name="Cai X."/>
            <person name="Sun X."/>
            <person name="Xu C."/>
            <person name="Sun H."/>
            <person name="Wang X."/>
            <person name="Ge C."/>
            <person name="Zhang Z."/>
            <person name="Wang Q."/>
            <person name="Fei Z."/>
            <person name="Jiao C."/>
            <person name="Wang Q."/>
        </authorList>
    </citation>
    <scope>NUCLEOTIDE SEQUENCE [LARGE SCALE GENOMIC DNA]</scope>
    <source>
        <strain evidence="6">cv. Varoflay</strain>
    </source>
</reference>
<feature type="domain" description="USP" evidence="5">
    <location>
        <begin position="371"/>
        <end position="958"/>
    </location>
</feature>
<dbReference type="RefSeq" id="XP_021860332.1">
    <property type="nucleotide sequence ID" value="XM_022004640.2"/>
</dbReference>
<keyword evidence="2" id="KW-0788">Thiol protease</keyword>
<comment type="catalytic activity">
    <reaction evidence="2">
        <text>Thiol-dependent hydrolysis of ester, thioester, amide, peptide and isopeptide bonds formed by the C-terminal Gly of ubiquitin (a 76-residue protein attached to proteins as an intracellular targeting signal).</text>
        <dbReference type="EC" id="3.4.19.12"/>
    </reaction>
</comment>
<evidence type="ECO:0000256" key="1">
    <source>
        <dbReference type="ARBA" id="ARBA00009085"/>
    </source>
</evidence>
<feature type="region of interest" description="Disordered" evidence="3">
    <location>
        <begin position="62"/>
        <end position="102"/>
    </location>
</feature>
<dbReference type="OrthoDB" id="292964at2759"/>
<comment type="function">
    <text evidence="2">Recognizes and hydrolyzes the peptide bond at the C-terminal Gly of ubiquitin. Involved in the processing of poly-ubiquitin precursors as well as that of ubiquitinated proteins.</text>
</comment>
<accession>A0A9R0J339</accession>
<dbReference type="Proteomes" id="UP000813463">
    <property type="component" value="Chromosome 6"/>
</dbReference>
<evidence type="ECO:0000313" key="6">
    <source>
        <dbReference type="Proteomes" id="UP000813463"/>
    </source>
</evidence>
<evidence type="ECO:0000256" key="4">
    <source>
        <dbReference type="SAM" id="Phobius"/>
    </source>
</evidence>
<feature type="region of interest" description="Disordered" evidence="3">
    <location>
        <begin position="710"/>
        <end position="730"/>
    </location>
</feature>
<dbReference type="InterPro" id="IPR038765">
    <property type="entry name" value="Papain-like_cys_pep_sf"/>
</dbReference>
<keyword evidence="4" id="KW-0472">Membrane</keyword>
<dbReference type="Pfam" id="PF25242">
    <property type="entry name" value="Ubiquitin_UBP8"/>
    <property type="match status" value="1"/>
</dbReference>
<evidence type="ECO:0000313" key="7">
    <source>
        <dbReference type="RefSeq" id="XP_021860332.1"/>
    </source>
</evidence>
<name>A0A9R0J339_SPIOL</name>
<keyword evidence="2" id="KW-0833">Ubl conjugation pathway</keyword>
<evidence type="ECO:0000259" key="5">
    <source>
        <dbReference type="PROSITE" id="PS50235"/>
    </source>
</evidence>
<dbReference type="GO" id="GO:0006508">
    <property type="term" value="P:proteolysis"/>
    <property type="evidence" value="ECO:0007669"/>
    <property type="project" value="UniProtKB-KW"/>
</dbReference>
<reference evidence="7" key="2">
    <citation type="submission" date="2025-08" db="UniProtKB">
        <authorList>
            <consortium name="RefSeq"/>
        </authorList>
    </citation>
    <scope>IDENTIFICATION</scope>
    <source>
        <tissue evidence="7">Leaf</tissue>
    </source>
</reference>
<dbReference type="CDD" id="cd02674">
    <property type="entry name" value="Peptidase_C19R"/>
    <property type="match status" value="1"/>
</dbReference>
<organism evidence="6 7">
    <name type="scientific">Spinacia oleracea</name>
    <name type="common">Spinach</name>
    <dbReference type="NCBI Taxonomy" id="3562"/>
    <lineage>
        <taxon>Eukaryota</taxon>
        <taxon>Viridiplantae</taxon>
        <taxon>Streptophyta</taxon>
        <taxon>Embryophyta</taxon>
        <taxon>Tracheophyta</taxon>
        <taxon>Spermatophyta</taxon>
        <taxon>Magnoliopsida</taxon>
        <taxon>eudicotyledons</taxon>
        <taxon>Gunneridae</taxon>
        <taxon>Pentapetalae</taxon>
        <taxon>Caryophyllales</taxon>
        <taxon>Chenopodiaceae</taxon>
        <taxon>Chenopodioideae</taxon>
        <taxon>Anserineae</taxon>
        <taxon>Spinacia</taxon>
    </lineage>
</organism>
<dbReference type="PROSITE" id="PS50235">
    <property type="entry name" value="USP_3"/>
    <property type="match status" value="1"/>
</dbReference>
<proteinExistence type="inferred from homology"/>
<dbReference type="InterPro" id="IPR050185">
    <property type="entry name" value="Ub_carboxyl-term_hydrolase"/>
</dbReference>
<dbReference type="Gene3D" id="3.90.70.10">
    <property type="entry name" value="Cysteine proteinases"/>
    <property type="match status" value="2"/>
</dbReference>
<evidence type="ECO:0000256" key="2">
    <source>
        <dbReference type="RuleBase" id="RU366025"/>
    </source>
</evidence>
<keyword evidence="4" id="KW-1133">Transmembrane helix</keyword>
<dbReference type="Pfam" id="PF00443">
    <property type="entry name" value="UCH"/>
    <property type="match status" value="1"/>
</dbReference>
<dbReference type="AlphaFoldDB" id="A0A9R0J339"/>
<dbReference type="InterPro" id="IPR001394">
    <property type="entry name" value="Peptidase_C19_UCH"/>
</dbReference>
<keyword evidence="4" id="KW-0812">Transmembrane</keyword>